<name>A0A0E9PBW0_ANGAN</name>
<reference evidence="1" key="1">
    <citation type="submission" date="2014-11" db="EMBL/GenBank/DDBJ databases">
        <authorList>
            <person name="Amaro Gonzalez C."/>
        </authorList>
    </citation>
    <scope>NUCLEOTIDE SEQUENCE</scope>
</reference>
<dbReference type="EMBL" id="GBXM01107269">
    <property type="protein sequence ID" value="JAH01308.1"/>
    <property type="molecule type" value="Transcribed_RNA"/>
</dbReference>
<dbReference type="AlphaFoldDB" id="A0A0E9PBW0"/>
<protein>
    <submittedName>
        <fullName evidence="1">Uncharacterized protein</fullName>
    </submittedName>
</protein>
<organism evidence="1">
    <name type="scientific">Anguilla anguilla</name>
    <name type="common">European freshwater eel</name>
    <name type="synonym">Muraena anguilla</name>
    <dbReference type="NCBI Taxonomy" id="7936"/>
    <lineage>
        <taxon>Eukaryota</taxon>
        <taxon>Metazoa</taxon>
        <taxon>Chordata</taxon>
        <taxon>Craniata</taxon>
        <taxon>Vertebrata</taxon>
        <taxon>Euteleostomi</taxon>
        <taxon>Actinopterygii</taxon>
        <taxon>Neopterygii</taxon>
        <taxon>Teleostei</taxon>
        <taxon>Anguilliformes</taxon>
        <taxon>Anguillidae</taxon>
        <taxon>Anguilla</taxon>
    </lineage>
</organism>
<accession>A0A0E9PBW0</accession>
<sequence length="31" mass="3616">MKMVLHMYIQMFPSPMKGSLSLLKTQKCTEL</sequence>
<proteinExistence type="predicted"/>
<evidence type="ECO:0000313" key="1">
    <source>
        <dbReference type="EMBL" id="JAH01308.1"/>
    </source>
</evidence>
<reference evidence="1" key="2">
    <citation type="journal article" date="2015" name="Fish Shellfish Immunol.">
        <title>Early steps in the European eel (Anguilla anguilla)-Vibrio vulnificus interaction in the gills: Role of the RtxA13 toxin.</title>
        <authorList>
            <person name="Callol A."/>
            <person name="Pajuelo D."/>
            <person name="Ebbesson L."/>
            <person name="Teles M."/>
            <person name="MacKenzie S."/>
            <person name="Amaro C."/>
        </authorList>
    </citation>
    <scope>NUCLEOTIDE SEQUENCE</scope>
</reference>